<feature type="region of interest" description="Disordered" evidence="1">
    <location>
        <begin position="1"/>
        <end position="26"/>
    </location>
</feature>
<keyword evidence="3" id="KW-1185">Reference proteome</keyword>
<protein>
    <submittedName>
        <fullName evidence="2">Zinc finger BED domain-containing protein 5 Transposon-derived Buster1 transposase-like protein</fullName>
    </submittedName>
</protein>
<dbReference type="EMBL" id="REGW02000027">
    <property type="protein sequence ID" value="KAE8278208.1"/>
    <property type="molecule type" value="Genomic_DNA"/>
</dbReference>
<sequence length="610" mass="69951">MDKFVTALPAKRKPDDESSPNVATSKAKTRKYDKAYLALGFTSTTVGKEERPQCVVCLKILACDSLKPNKLKRHLETTHPEHKDKPVEFFRKKLTHCRAQQSRFTKAASLPANAQLASYKVAYRVAQCKKPHTIAEELILPSAIDMVSTMIDEATASKLKAIPLSNNTISRRIYDMSKDIEEQLNDKIRDDALLRRWMRTDSNKDCLLITYVRFIDADDLREDLLFCKQVTSRATADELFKIIDTYLREADLKWEDCVGICTDGAQAMAGRRGGLQALIKRVSPNVQWTHCMIHREALASKQLSPDLHDVMTDVITTVNYIKTRPVKARIFSALCEEMGSDHTAVLFHSESRWLSRGKVLSRVFELRDEIRIFLEEEENELAHKFNNNKFLMKLAYLSDMFQKLNELNLQMQGSNTHLPHLADKITSFTRKLEMWEQRVTEGNIDSFENLKSFIEVNKLQNTVIPCMKAHISALQKHFQRYFPVQDPTQYDWIRDPFSATPPAEFSTTENEQFIDVTSDSTMRLEFKSKTLAAFWIGVEKDFPLLGKRALATLLPFATSYLCEIGFSAVASIKTKYRSKLDIENELRVAVSQLQPRFEKICSMKQAHTSH</sequence>
<reference evidence="2 3" key="1">
    <citation type="submission" date="2019-07" db="EMBL/GenBank/DDBJ databases">
        <title>Chromosome genome assembly for large yellow croaker.</title>
        <authorList>
            <person name="Xiao S."/>
        </authorList>
    </citation>
    <scope>NUCLEOTIDE SEQUENCE [LARGE SCALE GENOMIC DNA]</scope>
    <source>
        <strain evidence="2">JMULYC20181020</strain>
        <tissue evidence="2">Muscle</tissue>
    </source>
</reference>
<dbReference type="Proteomes" id="UP000424527">
    <property type="component" value="Unassembled WGS sequence"/>
</dbReference>
<gene>
    <name evidence="2" type="ORF">D5F01_LYC23725</name>
</gene>
<evidence type="ECO:0000313" key="2">
    <source>
        <dbReference type="EMBL" id="KAE8278208.1"/>
    </source>
</evidence>
<evidence type="ECO:0000313" key="3">
    <source>
        <dbReference type="Proteomes" id="UP000424527"/>
    </source>
</evidence>
<name>A0A6G0HG49_LARCR</name>
<proteinExistence type="predicted"/>
<organism evidence="2 3">
    <name type="scientific">Larimichthys crocea</name>
    <name type="common">Large yellow croaker</name>
    <name type="synonym">Pseudosciaena crocea</name>
    <dbReference type="NCBI Taxonomy" id="215358"/>
    <lineage>
        <taxon>Eukaryota</taxon>
        <taxon>Metazoa</taxon>
        <taxon>Chordata</taxon>
        <taxon>Craniata</taxon>
        <taxon>Vertebrata</taxon>
        <taxon>Euteleostomi</taxon>
        <taxon>Actinopterygii</taxon>
        <taxon>Neopterygii</taxon>
        <taxon>Teleostei</taxon>
        <taxon>Neoteleostei</taxon>
        <taxon>Acanthomorphata</taxon>
        <taxon>Eupercaria</taxon>
        <taxon>Sciaenidae</taxon>
        <taxon>Larimichthys</taxon>
    </lineage>
</organism>
<accession>A0A6G0HG49</accession>
<dbReference type="SUPFAM" id="SSF53098">
    <property type="entry name" value="Ribonuclease H-like"/>
    <property type="match status" value="1"/>
</dbReference>
<dbReference type="InterPro" id="IPR012337">
    <property type="entry name" value="RNaseH-like_sf"/>
</dbReference>
<dbReference type="AlphaFoldDB" id="A0A6G0HG49"/>
<dbReference type="PANTHER" id="PTHR45913">
    <property type="entry name" value="EPM2A-INTERACTING PROTEIN 1"/>
    <property type="match status" value="1"/>
</dbReference>
<evidence type="ECO:0000256" key="1">
    <source>
        <dbReference type="SAM" id="MobiDB-lite"/>
    </source>
</evidence>
<dbReference type="PANTHER" id="PTHR45913:SF19">
    <property type="entry name" value="LOW QUALITY PROTEIN: ZINC FINGER BED DOMAIN-CONTAINING PROTEIN 5-LIKE"/>
    <property type="match status" value="1"/>
</dbReference>
<comment type="caution">
    <text evidence="2">The sequence shown here is derived from an EMBL/GenBank/DDBJ whole genome shotgun (WGS) entry which is preliminary data.</text>
</comment>